<sequence>MPGSPLIVAGASAGAHLALHVGLRGVDRPGDVDAVLAFEPPVDPLAPDWPRARVEGNPWQRLLGHVPAPGDAATLDCTVTTHVGTGTPVLLMHGMSDDAVPPTQTLVLAAALLAAGHPVHVAVADGAHGELDLRRPDVDAFVRRFLVAQTAAVIPNVDG</sequence>
<dbReference type="AlphaFoldDB" id="A0A2W2FHD4"/>
<accession>A0A2W2FHD4</accession>
<protein>
    <recommendedName>
        <fullName evidence="1">BD-FAE-like domain-containing protein</fullName>
    </recommendedName>
</protein>
<gene>
    <name evidence="2" type="ORF">C1I95_01565</name>
</gene>
<feature type="domain" description="BD-FAE-like" evidence="1">
    <location>
        <begin position="6"/>
        <end position="112"/>
    </location>
</feature>
<dbReference type="SUPFAM" id="SSF53474">
    <property type="entry name" value="alpha/beta-Hydrolases"/>
    <property type="match status" value="1"/>
</dbReference>
<keyword evidence="3" id="KW-1185">Reference proteome</keyword>
<name>A0A2W2FHD4_9ACTN</name>
<reference evidence="2 3" key="1">
    <citation type="submission" date="2018-01" db="EMBL/GenBank/DDBJ databases">
        <title>Draft genome sequence of Jishengella sp. NA12.</title>
        <authorList>
            <person name="Sahin N."/>
            <person name="Ay H."/>
            <person name="Saygin H."/>
        </authorList>
    </citation>
    <scope>NUCLEOTIDE SEQUENCE [LARGE SCALE GENOMIC DNA]</scope>
    <source>
        <strain evidence="2 3">NA12</strain>
    </source>
</reference>
<dbReference type="InterPro" id="IPR029058">
    <property type="entry name" value="AB_hydrolase_fold"/>
</dbReference>
<evidence type="ECO:0000313" key="2">
    <source>
        <dbReference type="EMBL" id="PZG24058.1"/>
    </source>
</evidence>
<dbReference type="Proteomes" id="UP000248924">
    <property type="component" value="Unassembled WGS sequence"/>
</dbReference>
<comment type="caution">
    <text evidence="2">The sequence shown here is derived from an EMBL/GenBank/DDBJ whole genome shotgun (WGS) entry which is preliminary data.</text>
</comment>
<dbReference type="Gene3D" id="3.40.50.1820">
    <property type="entry name" value="alpha/beta hydrolase"/>
    <property type="match status" value="1"/>
</dbReference>
<evidence type="ECO:0000313" key="3">
    <source>
        <dbReference type="Proteomes" id="UP000248924"/>
    </source>
</evidence>
<dbReference type="Pfam" id="PF20434">
    <property type="entry name" value="BD-FAE"/>
    <property type="match status" value="1"/>
</dbReference>
<evidence type="ECO:0000259" key="1">
    <source>
        <dbReference type="Pfam" id="PF20434"/>
    </source>
</evidence>
<dbReference type="EMBL" id="POTY01000004">
    <property type="protein sequence ID" value="PZG24058.1"/>
    <property type="molecule type" value="Genomic_DNA"/>
</dbReference>
<proteinExistence type="predicted"/>
<dbReference type="InterPro" id="IPR049492">
    <property type="entry name" value="BD-FAE-like_dom"/>
</dbReference>
<organism evidence="2 3">
    <name type="scientific">Micromonospora craterilacus</name>
    <dbReference type="NCBI Taxonomy" id="1655439"/>
    <lineage>
        <taxon>Bacteria</taxon>
        <taxon>Bacillati</taxon>
        <taxon>Actinomycetota</taxon>
        <taxon>Actinomycetes</taxon>
        <taxon>Micromonosporales</taxon>
        <taxon>Micromonosporaceae</taxon>
        <taxon>Micromonospora</taxon>
    </lineage>
</organism>